<feature type="region of interest" description="Disordered" evidence="1">
    <location>
        <begin position="1"/>
        <end position="20"/>
    </location>
</feature>
<proteinExistence type="predicted"/>
<gene>
    <name evidence="2" type="ORF">IEQ34_005268</name>
</gene>
<dbReference type="Proteomes" id="UP000775213">
    <property type="component" value="Unassembled WGS sequence"/>
</dbReference>
<organism evidence="2 3">
    <name type="scientific">Dendrobium chrysotoxum</name>
    <name type="common">Orchid</name>
    <dbReference type="NCBI Taxonomy" id="161865"/>
    <lineage>
        <taxon>Eukaryota</taxon>
        <taxon>Viridiplantae</taxon>
        <taxon>Streptophyta</taxon>
        <taxon>Embryophyta</taxon>
        <taxon>Tracheophyta</taxon>
        <taxon>Spermatophyta</taxon>
        <taxon>Magnoliopsida</taxon>
        <taxon>Liliopsida</taxon>
        <taxon>Asparagales</taxon>
        <taxon>Orchidaceae</taxon>
        <taxon>Epidendroideae</taxon>
        <taxon>Malaxideae</taxon>
        <taxon>Dendrobiinae</taxon>
        <taxon>Dendrobium</taxon>
    </lineage>
</organism>
<evidence type="ECO:0000256" key="1">
    <source>
        <dbReference type="SAM" id="MobiDB-lite"/>
    </source>
</evidence>
<reference evidence="2 3" key="1">
    <citation type="journal article" date="2021" name="Hortic Res">
        <title>Chromosome-scale assembly of the Dendrobium chrysotoxum genome enhances the understanding of orchid evolution.</title>
        <authorList>
            <person name="Zhang Y."/>
            <person name="Zhang G.Q."/>
            <person name="Zhang D."/>
            <person name="Liu X.D."/>
            <person name="Xu X.Y."/>
            <person name="Sun W.H."/>
            <person name="Yu X."/>
            <person name="Zhu X."/>
            <person name="Wang Z.W."/>
            <person name="Zhao X."/>
            <person name="Zhong W.Y."/>
            <person name="Chen H."/>
            <person name="Yin W.L."/>
            <person name="Huang T."/>
            <person name="Niu S.C."/>
            <person name="Liu Z.J."/>
        </authorList>
    </citation>
    <scope>NUCLEOTIDE SEQUENCE [LARGE SCALE GENOMIC DNA]</scope>
    <source>
        <strain evidence="2">Lindl</strain>
    </source>
</reference>
<dbReference type="AlphaFoldDB" id="A0AAV7GTG5"/>
<evidence type="ECO:0000313" key="2">
    <source>
        <dbReference type="EMBL" id="KAH0465165.1"/>
    </source>
</evidence>
<evidence type="ECO:0000313" key="3">
    <source>
        <dbReference type="Proteomes" id="UP000775213"/>
    </source>
</evidence>
<keyword evidence="3" id="KW-1185">Reference proteome</keyword>
<name>A0AAV7GTG5_DENCH</name>
<comment type="caution">
    <text evidence="2">The sequence shown here is derived from an EMBL/GenBank/DDBJ whole genome shotgun (WGS) entry which is preliminary data.</text>
</comment>
<sequence length="140" mass="15871">MAKGCSHHASHNDGERWPNKGAKLDDVASIITGDSLIVLHKKFHFPNNMVARVPKRSDRTCLPHLKYLTIYETSLRAGAISVIVGLIAPFRDRGAVLTPEHLSWMGQFTSNTQGCVIFRSKWLDMRTRDQSKSWPVHFFL</sequence>
<protein>
    <submittedName>
        <fullName evidence="2">Uncharacterized protein</fullName>
    </submittedName>
</protein>
<accession>A0AAV7GTG5</accession>
<dbReference type="EMBL" id="JAGFBR010000006">
    <property type="protein sequence ID" value="KAH0465165.1"/>
    <property type="molecule type" value="Genomic_DNA"/>
</dbReference>
<feature type="compositionally biased region" description="Basic and acidic residues" evidence="1">
    <location>
        <begin position="10"/>
        <end position="20"/>
    </location>
</feature>